<dbReference type="RefSeq" id="WP_190143940.1">
    <property type="nucleotide sequence ID" value="NZ_BLIO01000001.1"/>
</dbReference>
<accession>A0A640SRG7</accession>
<gene>
    <name evidence="1" type="ORF">Sgleb_16750</name>
</gene>
<sequence>MTSTDQPNAILKGGPSSLPEHMRIRHVTDLTEKVKVLFGNRYEHFEATSETTNQPVNGLRVFVWVDHTYVAE</sequence>
<comment type="caution">
    <text evidence="1">The sequence shown here is derived from an EMBL/GenBank/DDBJ whole genome shotgun (WGS) entry which is preliminary data.</text>
</comment>
<evidence type="ECO:0000313" key="1">
    <source>
        <dbReference type="EMBL" id="GFE13628.1"/>
    </source>
</evidence>
<dbReference type="EMBL" id="BLIO01000001">
    <property type="protein sequence ID" value="GFE13628.1"/>
    <property type="molecule type" value="Genomic_DNA"/>
</dbReference>
<evidence type="ECO:0000313" key="2">
    <source>
        <dbReference type="Proteomes" id="UP000430079"/>
    </source>
</evidence>
<protein>
    <submittedName>
        <fullName evidence="1">Uncharacterized protein</fullName>
    </submittedName>
</protein>
<keyword evidence="2" id="KW-1185">Reference proteome</keyword>
<dbReference type="InterPro" id="IPR046030">
    <property type="entry name" value="DUF5988"/>
</dbReference>
<dbReference type="Pfam" id="PF19450">
    <property type="entry name" value="DUF5988"/>
    <property type="match status" value="1"/>
</dbReference>
<reference evidence="1 2" key="1">
    <citation type="submission" date="2019-12" db="EMBL/GenBank/DDBJ databases">
        <title>Whole genome shotgun sequence of Streptomyces hygroscopicus subsp. glebosus NBRC 13786.</title>
        <authorList>
            <person name="Ichikawa N."/>
            <person name="Kimura A."/>
            <person name="Kitahashi Y."/>
            <person name="Komaki H."/>
            <person name="Tamura T."/>
        </authorList>
    </citation>
    <scope>NUCLEOTIDE SEQUENCE [LARGE SCALE GENOMIC DNA]</scope>
    <source>
        <strain evidence="1 2">NBRC 13786</strain>
    </source>
</reference>
<organism evidence="1 2">
    <name type="scientific">Streptomyces glebosus</name>
    <dbReference type="NCBI Taxonomy" id="249580"/>
    <lineage>
        <taxon>Bacteria</taxon>
        <taxon>Bacillati</taxon>
        <taxon>Actinomycetota</taxon>
        <taxon>Actinomycetes</taxon>
        <taxon>Kitasatosporales</taxon>
        <taxon>Streptomycetaceae</taxon>
        <taxon>Streptomyces</taxon>
    </lineage>
</organism>
<name>A0A640SRG7_9ACTN</name>
<proteinExistence type="predicted"/>
<dbReference type="AlphaFoldDB" id="A0A640SRG7"/>
<dbReference type="Proteomes" id="UP000430079">
    <property type="component" value="Unassembled WGS sequence"/>
</dbReference>